<feature type="region of interest" description="Disordered" evidence="1">
    <location>
        <begin position="1"/>
        <end position="26"/>
    </location>
</feature>
<protein>
    <submittedName>
        <fullName evidence="2">Uncharacterized protein</fullName>
    </submittedName>
</protein>
<organism evidence="2 3">
    <name type="scientific">Streptomyces violaceoruber</name>
    <dbReference type="NCBI Taxonomy" id="1935"/>
    <lineage>
        <taxon>Bacteria</taxon>
        <taxon>Bacillati</taxon>
        <taxon>Actinomycetota</taxon>
        <taxon>Actinomycetes</taxon>
        <taxon>Kitasatosporales</taxon>
        <taxon>Streptomycetaceae</taxon>
        <taxon>Streptomyces</taxon>
        <taxon>Streptomyces violaceoruber group</taxon>
    </lineage>
</organism>
<dbReference type="Proteomes" id="UP000192445">
    <property type="component" value="Chromosome"/>
</dbReference>
<evidence type="ECO:0000313" key="3">
    <source>
        <dbReference type="Proteomes" id="UP000192445"/>
    </source>
</evidence>
<dbReference type="EMBL" id="CP020570">
    <property type="protein sequence ID" value="ARF66106.1"/>
    <property type="molecule type" value="Genomic_DNA"/>
</dbReference>
<gene>
    <name evidence="2" type="ORF">B1H20_09840</name>
</gene>
<feature type="compositionally biased region" description="Low complexity" evidence="1">
    <location>
        <begin position="131"/>
        <end position="154"/>
    </location>
</feature>
<sequence>MVPGAEEPDPKGPTSASASGVSPLPVRALRREAERARGWLESGVWRPDAADAEAAARVLARLTAPLPRRGAAWARARAVDRDRRLQRIWRSAVHHLDAGAVSPPAAALLAAVARAYVPWYGTPNPPPAAAAPRYPVPSGSAAPEGAAAHGAATRDAADRPEAPPTDAGEALLPGLTDVFTALAAPAPPGTGDRYPAAVPWRTRYAGHLRHYGRPARHVWTADTFRCPGCSNADGPWTVVCDWRRVTLGCPCGLTTDRHGLTFSEVFLVLPDA</sequence>
<evidence type="ECO:0000313" key="2">
    <source>
        <dbReference type="EMBL" id="ARF66106.1"/>
    </source>
</evidence>
<evidence type="ECO:0000256" key="1">
    <source>
        <dbReference type="SAM" id="MobiDB-lite"/>
    </source>
</evidence>
<reference evidence="2 3" key="1">
    <citation type="submission" date="2017-03" db="EMBL/GenBank/DDBJ databases">
        <title>Complete Genome Sequence of a natural compounds producer, Streptomyces violaceus S21.</title>
        <authorList>
            <person name="Zhong C."/>
            <person name="Zhao Z."/>
            <person name="Fu J."/>
            <person name="Zong G."/>
            <person name="Qin R."/>
            <person name="Cao G."/>
        </authorList>
    </citation>
    <scope>NUCLEOTIDE SEQUENCE [LARGE SCALE GENOMIC DNA]</scope>
    <source>
        <strain evidence="2 3">S21</strain>
    </source>
</reference>
<proteinExistence type="predicted"/>
<name>A0A1V0ULW5_STRVN</name>
<dbReference type="AlphaFoldDB" id="A0A1V0ULW5"/>
<dbReference type="KEGG" id="svu:B1H20_09840"/>
<accession>A0A1V0ULW5</accession>
<feature type="region of interest" description="Disordered" evidence="1">
    <location>
        <begin position="131"/>
        <end position="167"/>
    </location>
</feature>
<dbReference type="OrthoDB" id="4182987at2"/>